<sequence>MRKPRADRSVEIQLPSSGNLKNIPPRPINGAEFAHYAYCFVYYVRVWLELLPNSVVVPDFAIHGLVYPILEQLISCIWIYGSWEYDLIYILFIRKSRRKQRVTS</sequence>
<evidence type="ECO:0000313" key="2">
    <source>
        <dbReference type="Proteomes" id="UP001603857"/>
    </source>
</evidence>
<name>A0ABD1MXT8_9FABA</name>
<dbReference type="EMBL" id="JBGMDY010000003">
    <property type="protein sequence ID" value="KAL2340456.1"/>
    <property type="molecule type" value="Genomic_DNA"/>
</dbReference>
<keyword evidence="2" id="KW-1185">Reference proteome</keyword>
<evidence type="ECO:0000313" key="1">
    <source>
        <dbReference type="EMBL" id="KAL2340456.1"/>
    </source>
</evidence>
<dbReference type="Proteomes" id="UP001603857">
    <property type="component" value="Unassembled WGS sequence"/>
</dbReference>
<protein>
    <submittedName>
        <fullName evidence="1">Uncharacterized protein</fullName>
    </submittedName>
</protein>
<proteinExistence type="predicted"/>
<dbReference type="AlphaFoldDB" id="A0ABD1MXT8"/>
<gene>
    <name evidence="1" type="ORF">Fmac_008396</name>
</gene>
<reference evidence="1 2" key="1">
    <citation type="submission" date="2024-08" db="EMBL/GenBank/DDBJ databases">
        <title>Insights into the chromosomal genome structure of Flemingia macrophylla.</title>
        <authorList>
            <person name="Ding Y."/>
            <person name="Zhao Y."/>
            <person name="Bi W."/>
            <person name="Wu M."/>
            <person name="Zhao G."/>
            <person name="Gong Y."/>
            <person name="Li W."/>
            <person name="Zhang P."/>
        </authorList>
    </citation>
    <scope>NUCLEOTIDE SEQUENCE [LARGE SCALE GENOMIC DNA]</scope>
    <source>
        <strain evidence="1">DYQJB</strain>
        <tissue evidence="1">Leaf</tissue>
    </source>
</reference>
<accession>A0ABD1MXT8</accession>
<comment type="caution">
    <text evidence="1">The sequence shown here is derived from an EMBL/GenBank/DDBJ whole genome shotgun (WGS) entry which is preliminary data.</text>
</comment>
<organism evidence="1 2">
    <name type="scientific">Flemingia macrophylla</name>
    <dbReference type="NCBI Taxonomy" id="520843"/>
    <lineage>
        <taxon>Eukaryota</taxon>
        <taxon>Viridiplantae</taxon>
        <taxon>Streptophyta</taxon>
        <taxon>Embryophyta</taxon>
        <taxon>Tracheophyta</taxon>
        <taxon>Spermatophyta</taxon>
        <taxon>Magnoliopsida</taxon>
        <taxon>eudicotyledons</taxon>
        <taxon>Gunneridae</taxon>
        <taxon>Pentapetalae</taxon>
        <taxon>rosids</taxon>
        <taxon>fabids</taxon>
        <taxon>Fabales</taxon>
        <taxon>Fabaceae</taxon>
        <taxon>Papilionoideae</taxon>
        <taxon>50 kb inversion clade</taxon>
        <taxon>NPAAA clade</taxon>
        <taxon>indigoferoid/millettioid clade</taxon>
        <taxon>Phaseoleae</taxon>
        <taxon>Flemingia</taxon>
    </lineage>
</organism>